<dbReference type="EMBL" id="LXQA010881230">
    <property type="protein sequence ID" value="MCI75367.1"/>
    <property type="molecule type" value="Genomic_DNA"/>
</dbReference>
<protein>
    <submittedName>
        <fullName evidence="2">Uncharacterized protein</fullName>
    </submittedName>
</protein>
<dbReference type="AlphaFoldDB" id="A0A392URI7"/>
<feature type="region of interest" description="Disordered" evidence="1">
    <location>
        <begin position="28"/>
        <end position="57"/>
    </location>
</feature>
<evidence type="ECO:0000256" key="1">
    <source>
        <dbReference type="SAM" id="MobiDB-lite"/>
    </source>
</evidence>
<reference evidence="2 3" key="1">
    <citation type="journal article" date="2018" name="Front. Plant Sci.">
        <title>Red Clover (Trifolium pratense) and Zigzag Clover (T. medium) - A Picture of Genomic Similarities and Differences.</title>
        <authorList>
            <person name="Dluhosova J."/>
            <person name="Istvanek J."/>
            <person name="Nedelnik J."/>
            <person name="Repkova J."/>
        </authorList>
    </citation>
    <scope>NUCLEOTIDE SEQUENCE [LARGE SCALE GENOMIC DNA]</scope>
    <source>
        <strain evidence="3">cv. 10/8</strain>
        <tissue evidence="2">Leaf</tissue>
    </source>
</reference>
<keyword evidence="3" id="KW-1185">Reference proteome</keyword>
<dbReference type="Proteomes" id="UP000265520">
    <property type="component" value="Unassembled WGS sequence"/>
</dbReference>
<sequence length="57" mass="6031">MTLSAMERNQATLIALFEKSIGKSIRTEEESVVNDGSTTVLGEGSAKGSEKSGTNRL</sequence>
<evidence type="ECO:0000313" key="3">
    <source>
        <dbReference type="Proteomes" id="UP000265520"/>
    </source>
</evidence>
<evidence type="ECO:0000313" key="2">
    <source>
        <dbReference type="EMBL" id="MCI75367.1"/>
    </source>
</evidence>
<accession>A0A392URI7</accession>
<name>A0A392URI7_9FABA</name>
<proteinExistence type="predicted"/>
<comment type="caution">
    <text evidence="2">The sequence shown here is derived from an EMBL/GenBank/DDBJ whole genome shotgun (WGS) entry which is preliminary data.</text>
</comment>
<organism evidence="2 3">
    <name type="scientific">Trifolium medium</name>
    <dbReference type="NCBI Taxonomy" id="97028"/>
    <lineage>
        <taxon>Eukaryota</taxon>
        <taxon>Viridiplantae</taxon>
        <taxon>Streptophyta</taxon>
        <taxon>Embryophyta</taxon>
        <taxon>Tracheophyta</taxon>
        <taxon>Spermatophyta</taxon>
        <taxon>Magnoliopsida</taxon>
        <taxon>eudicotyledons</taxon>
        <taxon>Gunneridae</taxon>
        <taxon>Pentapetalae</taxon>
        <taxon>rosids</taxon>
        <taxon>fabids</taxon>
        <taxon>Fabales</taxon>
        <taxon>Fabaceae</taxon>
        <taxon>Papilionoideae</taxon>
        <taxon>50 kb inversion clade</taxon>
        <taxon>NPAAA clade</taxon>
        <taxon>Hologalegina</taxon>
        <taxon>IRL clade</taxon>
        <taxon>Trifolieae</taxon>
        <taxon>Trifolium</taxon>
    </lineage>
</organism>
<feature type="non-terminal residue" evidence="2">
    <location>
        <position position="57"/>
    </location>
</feature>